<dbReference type="KEGG" id="dce:O6P33_05920"/>
<dbReference type="Pfam" id="PF22456">
    <property type="entry name" value="PqqF-like_C_4"/>
    <property type="match status" value="1"/>
</dbReference>
<keyword evidence="11" id="KW-1185">Reference proteome</keyword>
<evidence type="ECO:0000256" key="5">
    <source>
        <dbReference type="ARBA" id="ARBA00022801"/>
    </source>
</evidence>
<feature type="domain" description="Coenzyme PQQ synthesis protein F-like C-terminal lobe" evidence="9">
    <location>
        <begin position="683"/>
        <end position="768"/>
    </location>
</feature>
<protein>
    <submittedName>
        <fullName evidence="10">Insulinase family protein</fullName>
    </submittedName>
</protein>
<organism evidence="10 11">
    <name type="scientific">Denitrificimonas caeni</name>
    <dbReference type="NCBI Taxonomy" id="521720"/>
    <lineage>
        <taxon>Bacteria</taxon>
        <taxon>Pseudomonadati</taxon>
        <taxon>Pseudomonadota</taxon>
        <taxon>Gammaproteobacteria</taxon>
        <taxon>Pseudomonadales</taxon>
        <taxon>Pseudomonadaceae</taxon>
        <taxon>Denitrificimonas</taxon>
    </lineage>
</organism>
<dbReference type="SUPFAM" id="SSF63411">
    <property type="entry name" value="LuxS/MPP-like metallohydrolase"/>
    <property type="match status" value="2"/>
</dbReference>
<keyword evidence="5" id="KW-0378">Hydrolase</keyword>
<dbReference type="Pfam" id="PF00675">
    <property type="entry name" value="Peptidase_M16"/>
    <property type="match status" value="1"/>
</dbReference>
<name>A0AAE9VRE4_9GAMM</name>
<dbReference type="AlphaFoldDB" id="A0AAE9VRE4"/>
<keyword evidence="4" id="KW-0479">Metal-binding</keyword>
<evidence type="ECO:0000256" key="1">
    <source>
        <dbReference type="ARBA" id="ARBA00001947"/>
    </source>
</evidence>
<reference evidence="10 11" key="1">
    <citation type="submission" date="2022-12" db="EMBL/GenBank/DDBJ databases">
        <title>Coexistence and Characterization of a Novel Tigecycline Resistance gene tet(X) variant and blaNDM-1 in a Pseudomonas caeni Isolate of Chicken Origin.</title>
        <authorList>
            <person name="Lu X."/>
            <person name="Zhang L."/>
            <person name="Li R."/>
            <person name="Wang Z."/>
        </authorList>
    </citation>
    <scope>NUCLEOTIDE SEQUENCE [LARGE SCALE GENOMIC DNA]</scope>
    <source>
        <strain evidence="10 11">CE14</strain>
    </source>
</reference>
<keyword evidence="6" id="KW-0862">Zinc</keyword>
<evidence type="ECO:0000259" key="9">
    <source>
        <dbReference type="Pfam" id="PF22456"/>
    </source>
</evidence>
<evidence type="ECO:0000256" key="2">
    <source>
        <dbReference type="ARBA" id="ARBA00007261"/>
    </source>
</evidence>
<dbReference type="EMBL" id="CP114976">
    <property type="protein sequence ID" value="WBE26359.1"/>
    <property type="molecule type" value="Genomic_DNA"/>
</dbReference>
<proteinExistence type="inferred from homology"/>
<dbReference type="InterPro" id="IPR001431">
    <property type="entry name" value="Pept_M16_Zn_BS"/>
</dbReference>
<gene>
    <name evidence="10" type="ORF">O6P33_05920</name>
</gene>
<dbReference type="GO" id="GO:0046872">
    <property type="term" value="F:metal ion binding"/>
    <property type="evidence" value="ECO:0007669"/>
    <property type="project" value="UniProtKB-KW"/>
</dbReference>
<dbReference type="InterPro" id="IPR050626">
    <property type="entry name" value="Peptidase_M16"/>
</dbReference>
<evidence type="ECO:0000256" key="4">
    <source>
        <dbReference type="ARBA" id="ARBA00022723"/>
    </source>
</evidence>
<evidence type="ECO:0000259" key="8">
    <source>
        <dbReference type="Pfam" id="PF00675"/>
    </source>
</evidence>
<comment type="similarity">
    <text evidence="2">Belongs to the peptidase M16 family.</text>
</comment>
<dbReference type="PROSITE" id="PS00143">
    <property type="entry name" value="INSULINASE"/>
    <property type="match status" value="1"/>
</dbReference>
<keyword evidence="7" id="KW-0482">Metalloprotease</keyword>
<evidence type="ECO:0000256" key="7">
    <source>
        <dbReference type="ARBA" id="ARBA00023049"/>
    </source>
</evidence>
<evidence type="ECO:0000313" key="11">
    <source>
        <dbReference type="Proteomes" id="UP001212189"/>
    </source>
</evidence>
<keyword evidence="3" id="KW-0645">Protease</keyword>
<dbReference type="InterPro" id="IPR054734">
    <property type="entry name" value="PqqF-like_C_4"/>
</dbReference>
<dbReference type="GO" id="GO:0004222">
    <property type="term" value="F:metalloendopeptidase activity"/>
    <property type="evidence" value="ECO:0007669"/>
    <property type="project" value="InterPro"/>
</dbReference>
<dbReference type="InterPro" id="IPR011765">
    <property type="entry name" value="Pept_M16_N"/>
</dbReference>
<accession>A0AAE9VRE4</accession>
<feature type="domain" description="Peptidase M16 N-terminal" evidence="8">
    <location>
        <begin position="26"/>
        <end position="147"/>
    </location>
</feature>
<dbReference type="PANTHER" id="PTHR43690:SF18">
    <property type="entry name" value="INSULIN-DEGRADING ENZYME-RELATED"/>
    <property type="match status" value="1"/>
</dbReference>
<dbReference type="Gene3D" id="3.30.830.10">
    <property type="entry name" value="Metalloenzyme, LuxS/M16 peptidase-like"/>
    <property type="match status" value="2"/>
</dbReference>
<dbReference type="Proteomes" id="UP001212189">
    <property type="component" value="Chromosome"/>
</dbReference>
<dbReference type="PANTHER" id="PTHR43690">
    <property type="entry name" value="NARDILYSIN"/>
    <property type="match status" value="1"/>
</dbReference>
<evidence type="ECO:0000256" key="3">
    <source>
        <dbReference type="ARBA" id="ARBA00022670"/>
    </source>
</evidence>
<dbReference type="RefSeq" id="WP_269819281.1">
    <property type="nucleotide sequence ID" value="NZ_CP114976.1"/>
</dbReference>
<dbReference type="GO" id="GO:0006508">
    <property type="term" value="P:proteolysis"/>
    <property type="evidence" value="ECO:0007669"/>
    <property type="project" value="UniProtKB-KW"/>
</dbReference>
<evidence type="ECO:0000313" key="10">
    <source>
        <dbReference type="EMBL" id="WBE26359.1"/>
    </source>
</evidence>
<sequence>MQRTHTDQQPIWQTTLGEGCQLTVLQTAQAQQAAVALSFAAGSHHEPAQYLGMAHFLEHLVFRGSEKYAADDGLMAFIQRHAGQVNAQTQGQQTLFHFQVDAPLLQDALARLVDMLTAPLLSSELLRTEREVINEEFALYCRTPQVLMDAALAPCLLAEHPLQRFYAGNRYTLDIESKDFAQALHGFHQRAYLRSALKIVLVLPQPWELWQAELLDTLGPLACTPRNLSVPSLPKLQVERTAAVRLSLPMNERHWVLHVPINQAGLGLAELAEKTQHALALSTGQTFLNIARQHGWCTDISVRASFSAQEQGVLSIYFRETSGEQAALFEAFIQWMQQWQQVLQSPPQQVYEQQAQANRWLLASPLQQAQQVLVHGWPLQQGISAKCLAALDAVLGALTIGAVVQVQAGPEAVSGHYDYGLPLQVQRAEALSANVAKSAIEFDFTREVNTAIERYSAAEEETVILSGQLLARHQAALCHYQPPCLPDTVAVCYWGWAVANAQVLAQCLAQHLAAVSEVLSYNAVDWQTECTQSMLFIRLSGPANYLPVAANRLLTALEASFVVQPQQPRAPFALRRLLQRLPTALAGAWPVTEADSISMLALAAQPQSALWLGGTEASLQALELRFAKRLQPIGSAPESAVAASGWQQIAEGSAGEALLVLYIPLPASKCAAKDRLRLLNQVVAQYLQQALQYYLRDEKGLCYAVFAQSYAQGDYEGLTCAVQSSKVGAARLLAEIKYCLADLLQRLANDWAGLKADLEALKNQLAQGDLGYEQLSVILFRHWREQRLHTGLLAEVEAQQQLSFEVFAEYCQALQDTQRWLLLSNQPRN</sequence>
<dbReference type="InterPro" id="IPR011249">
    <property type="entry name" value="Metalloenz_LuxS/M16"/>
</dbReference>
<evidence type="ECO:0000256" key="6">
    <source>
        <dbReference type="ARBA" id="ARBA00022833"/>
    </source>
</evidence>
<comment type="cofactor">
    <cofactor evidence="1">
        <name>Zn(2+)</name>
        <dbReference type="ChEBI" id="CHEBI:29105"/>
    </cofactor>
</comment>